<dbReference type="Proteomes" id="UP001163324">
    <property type="component" value="Chromosome 8"/>
</dbReference>
<name>A0ACC0USU2_9HYPO</name>
<organism evidence="1 2">
    <name type="scientific">Trichothecium roseum</name>
    <dbReference type="NCBI Taxonomy" id="47278"/>
    <lineage>
        <taxon>Eukaryota</taxon>
        <taxon>Fungi</taxon>
        <taxon>Dikarya</taxon>
        <taxon>Ascomycota</taxon>
        <taxon>Pezizomycotina</taxon>
        <taxon>Sordariomycetes</taxon>
        <taxon>Hypocreomycetidae</taxon>
        <taxon>Hypocreales</taxon>
        <taxon>Hypocreales incertae sedis</taxon>
        <taxon>Trichothecium</taxon>
    </lineage>
</organism>
<gene>
    <name evidence="1" type="ORF">N3K66_008167</name>
</gene>
<protein>
    <submittedName>
        <fullName evidence="1">Uncharacterized protein</fullName>
    </submittedName>
</protein>
<proteinExistence type="predicted"/>
<comment type="caution">
    <text evidence="1">The sequence shown here is derived from an EMBL/GenBank/DDBJ whole genome shotgun (WGS) entry which is preliminary data.</text>
</comment>
<reference evidence="1" key="1">
    <citation type="submission" date="2022-10" db="EMBL/GenBank/DDBJ databases">
        <title>Complete Genome of Trichothecium roseum strain YXFP-22015, a Plant Pathogen Isolated from Citrus.</title>
        <authorList>
            <person name="Wang Y."/>
            <person name="Zhu L."/>
        </authorList>
    </citation>
    <scope>NUCLEOTIDE SEQUENCE</scope>
    <source>
        <strain evidence="1">YXFP-22015</strain>
    </source>
</reference>
<accession>A0ACC0USU2</accession>
<sequence>MEYSPRERTQSSNQTGQPLPSQQRNMAMLTATATSHSFQRDHYWAGANARSPPYRPSGDNDSSKSSISLPSIRLTFPELQLPSTSQDTTKPHSSSTSPRSTAPGGQLTSPDYVYSPGISKRRRSPLEDEQERERARQVPRLYGSPEEPRRLSPERPAAARHDSWSYPSRRSPLPSHENTHPVPMEVKDVSGPRHSLPSLAPPSLGARERHGMPQLPTREYRNDESYPDPRVPPQPPAHHHQPHHQHYPAEASTPRYPSDYSYRPAPSAPPPPPAPPAPAANHHGSPYDRAPYMASSRQEPPHHQPSHPVNPYTAYDTYCARFPDLSMTVDTKQRKRRGNLPKETTDKLRAWFMAHLAHPYPTEDEKQELMRQTGLQMNQISNWFINARRRQLPTMINNARVETDATSSAPASRSADGSAPNMPPTAERPDYLHHARPPPPPPLHHHHPAPHHYHDHRQETFSSDGDASFRGGARGYDDDMERRVSTKRGSI</sequence>
<keyword evidence="2" id="KW-1185">Reference proteome</keyword>
<evidence type="ECO:0000313" key="2">
    <source>
        <dbReference type="Proteomes" id="UP001163324"/>
    </source>
</evidence>
<dbReference type="EMBL" id="CM047947">
    <property type="protein sequence ID" value="KAI9897145.1"/>
    <property type="molecule type" value="Genomic_DNA"/>
</dbReference>
<evidence type="ECO:0000313" key="1">
    <source>
        <dbReference type="EMBL" id="KAI9897145.1"/>
    </source>
</evidence>